<keyword evidence="5" id="KW-1185">Reference proteome</keyword>
<dbReference type="AlphaFoldDB" id="A0A0P7Y976"/>
<reference evidence="3 5" key="2">
    <citation type="submission" date="2016-08" db="EMBL/GenBank/DDBJ databases">
        <authorList>
            <person name="Varghese N."/>
            <person name="Submissions Spin"/>
        </authorList>
    </citation>
    <scope>NUCLEOTIDE SEQUENCE [LARGE SCALE GENOMIC DNA]</scope>
    <source>
        <strain evidence="3 5">HL-109</strain>
    </source>
</reference>
<gene>
    <name evidence="3" type="ORF">GA0071312_0858</name>
    <name evidence="2" type="ORF">HLUCCO17_10515</name>
</gene>
<accession>A0A0P7Y976</accession>
<evidence type="ECO:0000313" key="3">
    <source>
        <dbReference type="EMBL" id="SCC79407.1"/>
    </source>
</evidence>
<reference evidence="2 4" key="1">
    <citation type="submission" date="2015-09" db="EMBL/GenBank/DDBJ databases">
        <title>Identification and resolution of microdiversity through metagenomic sequencing of parallel consortia.</title>
        <authorList>
            <person name="Nelson W.C."/>
            <person name="Romine M.F."/>
            <person name="Lindemann S.R."/>
        </authorList>
    </citation>
    <scope>NUCLEOTIDE SEQUENCE [LARGE SCALE GENOMIC DNA]</scope>
    <source>
        <strain evidence="2">HL-109</strain>
    </source>
</reference>
<organism evidence="2 4">
    <name type="scientific">Saliniramus fredricksonii</name>
    <dbReference type="NCBI Taxonomy" id="1653334"/>
    <lineage>
        <taxon>Bacteria</taxon>
        <taxon>Pseudomonadati</taxon>
        <taxon>Pseudomonadota</taxon>
        <taxon>Alphaproteobacteria</taxon>
        <taxon>Hyphomicrobiales</taxon>
        <taxon>Salinarimonadaceae</taxon>
        <taxon>Saliniramus</taxon>
    </lineage>
</organism>
<dbReference type="EMBL" id="FMBM01000001">
    <property type="protein sequence ID" value="SCC79407.1"/>
    <property type="molecule type" value="Genomic_DNA"/>
</dbReference>
<dbReference type="SUPFAM" id="SSF47336">
    <property type="entry name" value="ACP-like"/>
    <property type="match status" value="1"/>
</dbReference>
<evidence type="ECO:0000259" key="1">
    <source>
        <dbReference type="PROSITE" id="PS50075"/>
    </source>
</evidence>
<name>A0A0P7Y976_9HYPH</name>
<dbReference type="PROSITE" id="PS50075">
    <property type="entry name" value="CARRIER"/>
    <property type="match status" value="1"/>
</dbReference>
<dbReference type="Pfam" id="PF00550">
    <property type="entry name" value="PP-binding"/>
    <property type="match status" value="1"/>
</dbReference>
<dbReference type="RefSeq" id="WP_238947091.1">
    <property type="nucleotide sequence ID" value="NZ_FMBM01000001.1"/>
</dbReference>
<evidence type="ECO:0000313" key="2">
    <source>
        <dbReference type="EMBL" id="KPQ10668.1"/>
    </source>
</evidence>
<dbReference type="Proteomes" id="UP000182800">
    <property type="component" value="Unassembled WGS sequence"/>
</dbReference>
<feature type="domain" description="Carrier" evidence="1">
    <location>
        <begin position="6"/>
        <end position="86"/>
    </location>
</feature>
<protein>
    <submittedName>
        <fullName evidence="2">Acyl carrier protein</fullName>
    </submittedName>
</protein>
<comment type="caution">
    <text evidence="2">The sequence shown here is derived from an EMBL/GenBank/DDBJ whole genome shotgun (WGS) entry which is preliminary data.</text>
</comment>
<sequence>MSESLYTINEARQDLRKALATVLEEQVPPLDDEMNLFQEFRLDSMSMLETLMELEDMLGFNVDPEELDIKDFETVGGYSTFLVNIKAAA</sequence>
<evidence type="ECO:0000313" key="5">
    <source>
        <dbReference type="Proteomes" id="UP000182800"/>
    </source>
</evidence>
<dbReference type="InterPro" id="IPR009081">
    <property type="entry name" value="PP-bd_ACP"/>
</dbReference>
<evidence type="ECO:0000313" key="4">
    <source>
        <dbReference type="Proteomes" id="UP000050497"/>
    </source>
</evidence>
<dbReference type="Gene3D" id="1.10.1200.10">
    <property type="entry name" value="ACP-like"/>
    <property type="match status" value="1"/>
</dbReference>
<dbReference type="EMBL" id="LJSX01000014">
    <property type="protein sequence ID" value="KPQ10668.1"/>
    <property type="molecule type" value="Genomic_DNA"/>
</dbReference>
<dbReference type="STRING" id="1653334.GA0071312_0858"/>
<dbReference type="InterPro" id="IPR036736">
    <property type="entry name" value="ACP-like_sf"/>
</dbReference>
<dbReference type="Proteomes" id="UP000050497">
    <property type="component" value="Unassembled WGS sequence"/>
</dbReference>
<proteinExistence type="predicted"/>